<evidence type="ECO:0000256" key="4">
    <source>
        <dbReference type="ARBA" id="ARBA00023157"/>
    </source>
</evidence>
<dbReference type="SMART" id="SM00181">
    <property type="entry name" value="EGF"/>
    <property type="match status" value="2"/>
</dbReference>
<dbReference type="InterPro" id="IPR001881">
    <property type="entry name" value="EGF-like_Ca-bd_dom"/>
</dbReference>
<keyword evidence="3" id="KW-0732">Signal</keyword>
<evidence type="ECO:0000256" key="2">
    <source>
        <dbReference type="ARBA" id="ARBA00022525"/>
    </source>
</evidence>
<keyword evidence="5" id="KW-0325">Glycoprotein</keyword>
<evidence type="ECO:0000256" key="5">
    <source>
        <dbReference type="ARBA" id="ARBA00023180"/>
    </source>
</evidence>
<comment type="subcellular location">
    <subcellularLocation>
        <location evidence="1">Secreted</location>
    </subcellularLocation>
</comment>
<keyword evidence="4" id="KW-1015">Disulfide bond</keyword>
<dbReference type="PANTHER" id="PTHR47333:SF4">
    <property type="entry name" value="EGF-LIKE DOMAIN-CONTAINING PROTEIN"/>
    <property type="match status" value="1"/>
</dbReference>
<dbReference type="InterPro" id="IPR052080">
    <property type="entry name" value="vWF_C/EGF_Fibrillin"/>
</dbReference>
<organism evidence="8 9">
    <name type="scientific">Anopheles maculatus</name>
    <dbReference type="NCBI Taxonomy" id="74869"/>
    <lineage>
        <taxon>Eukaryota</taxon>
        <taxon>Metazoa</taxon>
        <taxon>Ecdysozoa</taxon>
        <taxon>Arthropoda</taxon>
        <taxon>Hexapoda</taxon>
        <taxon>Insecta</taxon>
        <taxon>Pterygota</taxon>
        <taxon>Neoptera</taxon>
        <taxon>Endopterygota</taxon>
        <taxon>Diptera</taxon>
        <taxon>Nematocera</taxon>
        <taxon>Culicoidea</taxon>
        <taxon>Culicidae</taxon>
        <taxon>Anophelinae</taxon>
        <taxon>Anopheles</taxon>
        <taxon>Anopheles maculatus group</taxon>
    </lineage>
</organism>
<feature type="domain" description="EGF-like" evidence="7">
    <location>
        <begin position="69"/>
        <end position="108"/>
    </location>
</feature>
<dbReference type="Gene3D" id="2.10.25.10">
    <property type="entry name" value="Laminin"/>
    <property type="match status" value="2"/>
</dbReference>
<name>A0A182T5Y0_9DIPT</name>
<evidence type="ECO:0000259" key="6">
    <source>
        <dbReference type="SMART" id="SM00179"/>
    </source>
</evidence>
<evidence type="ECO:0000259" key="7">
    <source>
        <dbReference type="SMART" id="SM00181"/>
    </source>
</evidence>
<evidence type="ECO:0000256" key="3">
    <source>
        <dbReference type="ARBA" id="ARBA00022729"/>
    </source>
</evidence>
<dbReference type="GO" id="GO:0005509">
    <property type="term" value="F:calcium ion binding"/>
    <property type="evidence" value="ECO:0007669"/>
    <property type="project" value="InterPro"/>
</dbReference>
<evidence type="ECO:0000256" key="1">
    <source>
        <dbReference type="ARBA" id="ARBA00004613"/>
    </source>
</evidence>
<keyword evidence="2" id="KW-0964">Secreted</keyword>
<evidence type="ECO:0008006" key="10">
    <source>
        <dbReference type="Google" id="ProtNLM"/>
    </source>
</evidence>
<dbReference type="VEuPathDB" id="VectorBase:AMAM020294"/>
<reference evidence="8" key="2">
    <citation type="submission" date="2020-05" db="UniProtKB">
        <authorList>
            <consortium name="EnsemblMetazoa"/>
        </authorList>
    </citation>
    <scope>IDENTIFICATION</scope>
    <source>
        <strain evidence="8">maculatus3</strain>
    </source>
</reference>
<dbReference type="PROSITE" id="PS01187">
    <property type="entry name" value="EGF_CA"/>
    <property type="match status" value="1"/>
</dbReference>
<evidence type="ECO:0000313" key="8">
    <source>
        <dbReference type="EnsemblMetazoa" id="AMAM020294-PA"/>
    </source>
</evidence>
<dbReference type="AlphaFoldDB" id="A0A182T5Y0"/>
<dbReference type="SUPFAM" id="SSF57196">
    <property type="entry name" value="EGF/Laminin"/>
    <property type="match status" value="2"/>
</dbReference>
<feature type="domain" description="EGF-like calcium-binding" evidence="6">
    <location>
        <begin position="21"/>
        <end position="65"/>
    </location>
</feature>
<dbReference type="Pfam" id="PF14670">
    <property type="entry name" value="FXa_inhibition"/>
    <property type="match status" value="1"/>
</dbReference>
<protein>
    <recommendedName>
        <fullName evidence="10">EGF-like domain-containing protein</fullName>
    </recommendedName>
</protein>
<dbReference type="InterPro" id="IPR000742">
    <property type="entry name" value="EGF"/>
</dbReference>
<dbReference type="Proteomes" id="UP000075901">
    <property type="component" value="Unassembled WGS sequence"/>
</dbReference>
<reference evidence="9" key="1">
    <citation type="submission" date="2013-09" db="EMBL/GenBank/DDBJ databases">
        <title>The Genome Sequence of Anopheles maculatus species B.</title>
        <authorList>
            <consortium name="The Broad Institute Genomics Platform"/>
            <person name="Neafsey D.E."/>
            <person name="Besansky N."/>
            <person name="Howell P."/>
            <person name="Walton C."/>
            <person name="Young S.K."/>
            <person name="Zeng Q."/>
            <person name="Gargeya S."/>
            <person name="Fitzgerald M."/>
            <person name="Haas B."/>
            <person name="Abouelleil A."/>
            <person name="Allen A.W."/>
            <person name="Alvarado L."/>
            <person name="Arachchi H.M."/>
            <person name="Berlin A.M."/>
            <person name="Chapman S.B."/>
            <person name="Gainer-Dewar J."/>
            <person name="Goldberg J."/>
            <person name="Griggs A."/>
            <person name="Gujja S."/>
            <person name="Hansen M."/>
            <person name="Howarth C."/>
            <person name="Imamovic A."/>
            <person name="Ireland A."/>
            <person name="Larimer J."/>
            <person name="McCowan C."/>
            <person name="Murphy C."/>
            <person name="Pearson M."/>
            <person name="Poon T.W."/>
            <person name="Priest M."/>
            <person name="Roberts A."/>
            <person name="Saif S."/>
            <person name="Shea T."/>
            <person name="Sisk P."/>
            <person name="Sykes S."/>
            <person name="Wortman J."/>
            <person name="Nusbaum C."/>
            <person name="Birren B."/>
        </authorList>
    </citation>
    <scope>NUCLEOTIDE SEQUENCE [LARGE SCALE GENOMIC DNA]</scope>
    <source>
        <strain evidence="9">maculatus3</strain>
    </source>
</reference>
<feature type="domain" description="EGF-like calcium-binding" evidence="6">
    <location>
        <begin position="66"/>
        <end position="108"/>
    </location>
</feature>
<dbReference type="GO" id="GO:0005576">
    <property type="term" value="C:extracellular region"/>
    <property type="evidence" value="ECO:0007669"/>
    <property type="project" value="UniProtKB-SubCell"/>
</dbReference>
<dbReference type="PANTHER" id="PTHR47333">
    <property type="entry name" value="VON WILLEBRAND FACTOR C AND EGF DOMAIN-CONTAINING PROTEIN"/>
    <property type="match status" value="1"/>
</dbReference>
<accession>A0A182T5Y0</accession>
<dbReference type="SMART" id="SM00179">
    <property type="entry name" value="EGF_CA"/>
    <property type="match status" value="2"/>
</dbReference>
<feature type="domain" description="EGF-like" evidence="7">
    <location>
        <begin position="24"/>
        <end position="65"/>
    </location>
</feature>
<proteinExistence type="predicted"/>
<keyword evidence="9" id="KW-1185">Reference proteome</keyword>
<dbReference type="InterPro" id="IPR018097">
    <property type="entry name" value="EGF_Ca-bd_CS"/>
</dbReference>
<sequence>MGMCQNINPPSTELGPFAKQDVNECLLRNGHGPCQDMCENRWGGYSCGCAGLPGTRLAADGHGCEDDGECAQEKNRGGCSHRCLSTLGRVFCLCPDGLRLGADWKTCEVVPLSTVERNASGHPRLGAAHWPVPVERV</sequence>
<dbReference type="EnsemblMetazoa" id="AMAM020294-RA">
    <property type="protein sequence ID" value="AMAM020294-PA"/>
    <property type="gene ID" value="AMAM020294"/>
</dbReference>
<evidence type="ECO:0000313" key="9">
    <source>
        <dbReference type="Proteomes" id="UP000075901"/>
    </source>
</evidence>